<feature type="region of interest" description="Disordered" evidence="1">
    <location>
        <begin position="38"/>
        <end position="83"/>
    </location>
</feature>
<evidence type="ECO:0000313" key="3">
    <source>
        <dbReference type="Proteomes" id="UP001438707"/>
    </source>
</evidence>
<dbReference type="AlphaFoldDB" id="A0AAW1SG38"/>
<proteinExistence type="predicted"/>
<name>A0AAW1SG38_9CHLO</name>
<evidence type="ECO:0000256" key="1">
    <source>
        <dbReference type="SAM" id="MobiDB-lite"/>
    </source>
</evidence>
<dbReference type="EMBL" id="JALJOS010000001">
    <property type="protein sequence ID" value="KAK9844524.1"/>
    <property type="molecule type" value="Genomic_DNA"/>
</dbReference>
<evidence type="ECO:0000313" key="2">
    <source>
        <dbReference type="EMBL" id="KAK9844524.1"/>
    </source>
</evidence>
<keyword evidence="3" id="KW-1185">Reference proteome</keyword>
<protein>
    <submittedName>
        <fullName evidence="2">Uncharacterized protein</fullName>
    </submittedName>
</protein>
<comment type="caution">
    <text evidence="2">The sequence shown here is derived from an EMBL/GenBank/DDBJ whole genome shotgun (WGS) entry which is preliminary data.</text>
</comment>
<gene>
    <name evidence="2" type="ORF">WJX74_003573</name>
</gene>
<sequence>MPGRPGSQAVSQDLQALILHRRLKGLKEIGITMKQLTSRATEANPARRQRLGRQTAVPSTILSRPETNRDLLGTDEELPARVA</sequence>
<organism evidence="2 3">
    <name type="scientific">Apatococcus lobatus</name>
    <dbReference type="NCBI Taxonomy" id="904363"/>
    <lineage>
        <taxon>Eukaryota</taxon>
        <taxon>Viridiplantae</taxon>
        <taxon>Chlorophyta</taxon>
        <taxon>core chlorophytes</taxon>
        <taxon>Trebouxiophyceae</taxon>
        <taxon>Chlorellales</taxon>
        <taxon>Chlorellaceae</taxon>
        <taxon>Apatococcus</taxon>
    </lineage>
</organism>
<reference evidence="2 3" key="1">
    <citation type="journal article" date="2024" name="Nat. Commun.">
        <title>Phylogenomics reveals the evolutionary origins of lichenization in chlorophyte algae.</title>
        <authorList>
            <person name="Puginier C."/>
            <person name="Libourel C."/>
            <person name="Otte J."/>
            <person name="Skaloud P."/>
            <person name="Haon M."/>
            <person name="Grisel S."/>
            <person name="Petersen M."/>
            <person name="Berrin J.G."/>
            <person name="Delaux P.M."/>
            <person name="Dal Grande F."/>
            <person name="Keller J."/>
        </authorList>
    </citation>
    <scope>NUCLEOTIDE SEQUENCE [LARGE SCALE GENOMIC DNA]</scope>
    <source>
        <strain evidence="2 3">SAG 2145</strain>
    </source>
</reference>
<accession>A0AAW1SG38</accession>
<dbReference type="Proteomes" id="UP001438707">
    <property type="component" value="Unassembled WGS sequence"/>
</dbReference>